<dbReference type="AlphaFoldDB" id="A0A5P1X0N8"/>
<evidence type="ECO:0000259" key="1">
    <source>
        <dbReference type="Pfam" id="PF14493"/>
    </source>
</evidence>
<dbReference type="RefSeq" id="WP_150204013.1">
    <property type="nucleotide sequence ID" value="NZ_CP043939.1"/>
</dbReference>
<dbReference type="InterPro" id="IPR029491">
    <property type="entry name" value="Helicase_HTH"/>
</dbReference>
<organism evidence="2 3">
    <name type="scientific">Paucilactobacillus nenjiangensis</name>
    <dbReference type="NCBI Taxonomy" id="1296540"/>
    <lineage>
        <taxon>Bacteria</taxon>
        <taxon>Bacillati</taxon>
        <taxon>Bacillota</taxon>
        <taxon>Bacilli</taxon>
        <taxon>Lactobacillales</taxon>
        <taxon>Lactobacillaceae</taxon>
        <taxon>Paucilactobacillus</taxon>
    </lineage>
</organism>
<protein>
    <recommendedName>
        <fullName evidence="1">Helicase Helix-turn-helix domain-containing protein</fullName>
    </recommendedName>
</protein>
<evidence type="ECO:0000313" key="3">
    <source>
        <dbReference type="Proteomes" id="UP000325295"/>
    </source>
</evidence>
<reference evidence="2 3" key="1">
    <citation type="submission" date="2019-09" db="EMBL/GenBank/DDBJ databases">
        <title>Complete Genome Sequence of Lactobacillus nenjiangensis SH-Y15, isolated from sauerkraut.</title>
        <authorList>
            <person name="Yang H."/>
        </authorList>
    </citation>
    <scope>NUCLEOTIDE SEQUENCE [LARGE SCALE GENOMIC DNA]</scope>
    <source>
        <strain evidence="2 3">SH-Y15</strain>
    </source>
</reference>
<dbReference type="KEGG" id="lnn:F0161_06000"/>
<accession>A0A5P1X0N8</accession>
<dbReference type="Pfam" id="PF14493">
    <property type="entry name" value="HTH_40"/>
    <property type="match status" value="1"/>
</dbReference>
<dbReference type="OrthoDB" id="2146354at2"/>
<keyword evidence="3" id="KW-1185">Reference proteome</keyword>
<dbReference type="EMBL" id="CP043939">
    <property type="protein sequence ID" value="QER67452.1"/>
    <property type="molecule type" value="Genomic_DNA"/>
</dbReference>
<name>A0A5P1X0N8_9LACO</name>
<dbReference type="Proteomes" id="UP000325295">
    <property type="component" value="Chromosome"/>
</dbReference>
<evidence type="ECO:0000313" key="2">
    <source>
        <dbReference type="EMBL" id="QER67452.1"/>
    </source>
</evidence>
<proteinExistence type="predicted"/>
<feature type="domain" description="Helicase Helix-turn-helix" evidence="1">
    <location>
        <begin position="248"/>
        <end position="307"/>
    </location>
</feature>
<sequence>MDTYLITLLSDQQPRRMRVIENILTNRHTVTTLFWGLRYGILNWLGSDRQLVRADFDGQLRQMQDDGLLQLDNQFILLTSQGKAAQAQFLSQHYQPRFTSDYLNYQVNAAWPRLMFASQVISEFSYENAKYAPISFEDHELRYVKRWFAANKSAAIIQDFKDELTGFLGTLSETEATFMTELLVGHDSPGLSIDQLTGQLKLPSIDGEIMANDLIVGLMQYADQQTTLLKQLFADLHLESPMSHSGYVTYQLFVANHSIAQIEQQRFLKLSTVREHLLEAAIFDGPQFPYQRLLTAEQLADFDAQYAGNIDDWQVQNVSGDKNLDFFNFRLFQIMRSTSHE</sequence>
<gene>
    <name evidence="2" type="ORF">F0161_06000</name>
</gene>